<name>A0A183L7C6_9TREM</name>
<dbReference type="Proteomes" id="UP000279833">
    <property type="component" value="Unassembled WGS sequence"/>
</dbReference>
<evidence type="ECO:0000313" key="1">
    <source>
        <dbReference type="EMBL" id="VDP82088.1"/>
    </source>
</evidence>
<dbReference type="AlphaFoldDB" id="A0A183L7C6"/>
<dbReference type="EMBL" id="UZAK01053087">
    <property type="protein sequence ID" value="VDP82088.1"/>
    <property type="molecule type" value="Genomic_DNA"/>
</dbReference>
<dbReference type="WBParaSite" id="SCUD_0002324901-mRNA-1">
    <property type="protein sequence ID" value="SCUD_0002324901-mRNA-1"/>
    <property type="gene ID" value="SCUD_0002324901"/>
</dbReference>
<keyword evidence="2" id="KW-1185">Reference proteome</keyword>
<evidence type="ECO:0000313" key="2">
    <source>
        <dbReference type="Proteomes" id="UP000279833"/>
    </source>
</evidence>
<dbReference type="STRING" id="6186.A0A183L7C6"/>
<sequence length="109" mass="12355">MLYYKGSYFPINIQSKGMLLEMLDRNEPPILPDGYCLSLALVCLRKTVDSLKVIINANVPEIINHGDDDINNNNEDNTSKKYDIVFCKQIVSNSWCSILSTLSLLLESR</sequence>
<protein>
    <submittedName>
        <fullName evidence="3">PK_Tyr_Ser-Thr domain-containing protein</fullName>
    </submittedName>
</protein>
<gene>
    <name evidence="1" type="ORF">SCUD_LOCUS23245</name>
</gene>
<reference evidence="1 2" key="2">
    <citation type="submission" date="2018-11" db="EMBL/GenBank/DDBJ databases">
        <authorList>
            <consortium name="Pathogen Informatics"/>
        </authorList>
    </citation>
    <scope>NUCLEOTIDE SEQUENCE [LARGE SCALE GENOMIC DNA]</scope>
    <source>
        <strain evidence="1">Dakar</strain>
        <strain evidence="2">Dakar, Senegal</strain>
    </source>
</reference>
<evidence type="ECO:0000313" key="3">
    <source>
        <dbReference type="WBParaSite" id="SCUD_0002324901-mRNA-1"/>
    </source>
</evidence>
<organism evidence="3">
    <name type="scientific">Schistosoma curassoni</name>
    <dbReference type="NCBI Taxonomy" id="6186"/>
    <lineage>
        <taxon>Eukaryota</taxon>
        <taxon>Metazoa</taxon>
        <taxon>Spiralia</taxon>
        <taxon>Lophotrochozoa</taxon>
        <taxon>Platyhelminthes</taxon>
        <taxon>Trematoda</taxon>
        <taxon>Digenea</taxon>
        <taxon>Strigeidida</taxon>
        <taxon>Schistosomatoidea</taxon>
        <taxon>Schistosomatidae</taxon>
        <taxon>Schistosoma</taxon>
    </lineage>
</organism>
<reference evidence="3" key="1">
    <citation type="submission" date="2016-06" db="UniProtKB">
        <authorList>
            <consortium name="WormBaseParasite"/>
        </authorList>
    </citation>
    <scope>IDENTIFICATION</scope>
</reference>
<accession>A0A183L7C6</accession>
<proteinExistence type="predicted"/>